<dbReference type="InterPro" id="IPR019490">
    <property type="entry name" value="Glu6P/Mann6P_isomerase_C"/>
</dbReference>
<evidence type="ECO:0000313" key="4">
    <source>
        <dbReference type="EMBL" id="OGY82439.1"/>
    </source>
</evidence>
<dbReference type="GO" id="GO:0005975">
    <property type="term" value="P:carbohydrate metabolic process"/>
    <property type="evidence" value="ECO:0007669"/>
    <property type="project" value="InterPro"/>
</dbReference>
<evidence type="ECO:0000256" key="2">
    <source>
        <dbReference type="ARBA" id="ARBA00023235"/>
    </source>
</evidence>
<dbReference type="Proteomes" id="UP000179164">
    <property type="component" value="Unassembled WGS sequence"/>
</dbReference>
<sequence length="357" mass="40450">MNILDDMKKMRYLDRQNVLGSINALPDQVTHAWRESRRVRFPSKYSRAKKIIVVGMGGSMIGAHLIESVFASDLKVPLVRVGDYRLPIWAGRDTLVVLSSYSGATEEVLAVAKEAFKRGCLVTGLTVGTSLGRTLHSHRVPYYKIIPSYNPSNQPRMATGYMVAGLLGLLSRCSLVHISEYDMRKVVELLAHSHRTWGVDVPMKRNQAKQLAKKLLGRMIFFAAAEHLVGNAHIAANQVNENAKTFSAYFPIPELNHHLLEALRFPRTNRRELIGVFFNSQQYHQRNQRRITATKRILARQRINSIIIRASGPTRFAEALRIAHFGAYAGFYLAMLYRINPAPIIWVDAFKKIMAKR</sequence>
<feature type="domain" description="SIS" evidence="3">
    <location>
        <begin position="41"/>
        <end position="189"/>
    </location>
</feature>
<evidence type="ECO:0000313" key="5">
    <source>
        <dbReference type="Proteomes" id="UP000179164"/>
    </source>
</evidence>
<evidence type="ECO:0000256" key="1">
    <source>
        <dbReference type="ARBA" id="ARBA00010523"/>
    </source>
</evidence>
<comment type="similarity">
    <text evidence="1">Belongs to the PGI/PMI family.</text>
</comment>
<accession>A0A1G2B180</accession>
<gene>
    <name evidence="4" type="ORF">A2898_05395</name>
</gene>
<proteinExistence type="inferred from homology"/>
<organism evidence="4 5">
    <name type="scientific">Candidatus Kerfeldbacteria bacterium RIFCSPLOWO2_01_FULL_48_11</name>
    <dbReference type="NCBI Taxonomy" id="1798543"/>
    <lineage>
        <taxon>Bacteria</taxon>
        <taxon>Candidatus Kerfeldiibacteriota</taxon>
    </lineage>
</organism>
<keyword evidence="2" id="KW-0413">Isomerase</keyword>
<comment type="caution">
    <text evidence="4">The sequence shown here is derived from an EMBL/GenBank/DDBJ whole genome shotgun (WGS) entry which is preliminary data.</text>
</comment>
<dbReference type="STRING" id="1798543.A2898_05395"/>
<name>A0A1G2B180_9BACT</name>
<dbReference type="Gene3D" id="3.40.50.10490">
    <property type="entry name" value="Glucose-6-phosphate isomerase like protein, domain 1"/>
    <property type="match status" value="2"/>
</dbReference>
<reference evidence="4 5" key="1">
    <citation type="journal article" date="2016" name="Nat. Commun.">
        <title>Thousands of microbial genomes shed light on interconnected biogeochemical processes in an aquifer system.</title>
        <authorList>
            <person name="Anantharaman K."/>
            <person name="Brown C.T."/>
            <person name="Hug L.A."/>
            <person name="Sharon I."/>
            <person name="Castelle C.J."/>
            <person name="Probst A.J."/>
            <person name="Thomas B.C."/>
            <person name="Singh A."/>
            <person name="Wilkins M.J."/>
            <person name="Karaoz U."/>
            <person name="Brodie E.L."/>
            <person name="Williams K.H."/>
            <person name="Hubbard S.S."/>
            <person name="Banfield J.F."/>
        </authorList>
    </citation>
    <scope>NUCLEOTIDE SEQUENCE [LARGE SCALE GENOMIC DNA]</scope>
</reference>
<dbReference type="GO" id="GO:0004347">
    <property type="term" value="F:glucose-6-phosphate isomerase activity"/>
    <property type="evidence" value="ECO:0007669"/>
    <property type="project" value="InterPro"/>
</dbReference>
<dbReference type="GO" id="GO:0097367">
    <property type="term" value="F:carbohydrate derivative binding"/>
    <property type="evidence" value="ECO:0007669"/>
    <property type="project" value="InterPro"/>
</dbReference>
<dbReference type="GO" id="GO:0004476">
    <property type="term" value="F:mannose-6-phosphate isomerase activity"/>
    <property type="evidence" value="ECO:0007669"/>
    <property type="project" value="InterPro"/>
</dbReference>
<dbReference type="SUPFAM" id="SSF53697">
    <property type="entry name" value="SIS domain"/>
    <property type="match status" value="1"/>
</dbReference>
<dbReference type="EMBL" id="MHKE01000020">
    <property type="protein sequence ID" value="OGY82439.1"/>
    <property type="molecule type" value="Genomic_DNA"/>
</dbReference>
<dbReference type="InterPro" id="IPR001347">
    <property type="entry name" value="SIS_dom"/>
</dbReference>
<dbReference type="Pfam" id="PF10432">
    <property type="entry name" value="bact-PGI_C"/>
    <property type="match status" value="1"/>
</dbReference>
<dbReference type="InterPro" id="IPR046348">
    <property type="entry name" value="SIS_dom_sf"/>
</dbReference>
<dbReference type="AlphaFoldDB" id="A0A1G2B180"/>
<evidence type="ECO:0000259" key="3">
    <source>
        <dbReference type="PROSITE" id="PS51464"/>
    </source>
</evidence>
<dbReference type="GO" id="GO:1901135">
    <property type="term" value="P:carbohydrate derivative metabolic process"/>
    <property type="evidence" value="ECO:0007669"/>
    <property type="project" value="InterPro"/>
</dbReference>
<dbReference type="PROSITE" id="PS51464">
    <property type="entry name" value="SIS"/>
    <property type="match status" value="1"/>
</dbReference>
<protein>
    <recommendedName>
        <fullName evidence="3">SIS domain-containing protein</fullName>
    </recommendedName>
</protein>